<dbReference type="Proteomes" id="UP001055879">
    <property type="component" value="Linkage Group LG08"/>
</dbReference>
<reference evidence="1 2" key="2">
    <citation type="journal article" date="2022" name="Mol. Ecol. Resour.">
        <title>The genomes of chicory, endive, great burdock and yacon provide insights into Asteraceae paleo-polyploidization history and plant inulin production.</title>
        <authorList>
            <person name="Fan W."/>
            <person name="Wang S."/>
            <person name="Wang H."/>
            <person name="Wang A."/>
            <person name="Jiang F."/>
            <person name="Liu H."/>
            <person name="Zhao H."/>
            <person name="Xu D."/>
            <person name="Zhang Y."/>
        </authorList>
    </citation>
    <scope>NUCLEOTIDE SEQUENCE [LARGE SCALE GENOMIC DNA]</scope>
    <source>
        <strain evidence="2">cv. Niubang</strain>
    </source>
</reference>
<evidence type="ECO:0000313" key="1">
    <source>
        <dbReference type="EMBL" id="KAI3706850.1"/>
    </source>
</evidence>
<comment type="caution">
    <text evidence="1">The sequence shown here is derived from an EMBL/GenBank/DDBJ whole genome shotgun (WGS) entry which is preliminary data.</text>
</comment>
<evidence type="ECO:0000313" key="2">
    <source>
        <dbReference type="Proteomes" id="UP001055879"/>
    </source>
</evidence>
<protein>
    <submittedName>
        <fullName evidence="1">Uncharacterized protein</fullName>
    </submittedName>
</protein>
<name>A0ACB9AA88_ARCLA</name>
<reference evidence="2" key="1">
    <citation type="journal article" date="2022" name="Mol. Ecol. Resour.">
        <title>The genomes of chicory, endive, great burdock and yacon provide insights into Asteraceae palaeo-polyploidization history and plant inulin production.</title>
        <authorList>
            <person name="Fan W."/>
            <person name="Wang S."/>
            <person name="Wang H."/>
            <person name="Wang A."/>
            <person name="Jiang F."/>
            <person name="Liu H."/>
            <person name="Zhao H."/>
            <person name="Xu D."/>
            <person name="Zhang Y."/>
        </authorList>
    </citation>
    <scope>NUCLEOTIDE SEQUENCE [LARGE SCALE GENOMIC DNA]</scope>
    <source>
        <strain evidence="2">cv. Niubang</strain>
    </source>
</reference>
<sequence>MGGVAVLHPQDSINHPTPIKSHRTINFNHTYTNTPSQTPNFIVSDSRRRTSTKGTRKKNDRNTQAVAVVAETSAAMASKTVVVGQVKLLKRGEALNEYSSMNRFQPDPKMPSKQMKNNRTEFFAGSAFADSPPPSSVPLPGFFTKNFVEAVRVDPTTDLRRILGLSLA</sequence>
<gene>
    <name evidence="1" type="ORF">L6452_24867</name>
</gene>
<accession>A0ACB9AA88</accession>
<proteinExistence type="predicted"/>
<dbReference type="EMBL" id="CM042054">
    <property type="protein sequence ID" value="KAI3706850.1"/>
    <property type="molecule type" value="Genomic_DNA"/>
</dbReference>
<keyword evidence="2" id="KW-1185">Reference proteome</keyword>
<organism evidence="1 2">
    <name type="scientific">Arctium lappa</name>
    <name type="common">Greater burdock</name>
    <name type="synonym">Lappa major</name>
    <dbReference type="NCBI Taxonomy" id="4217"/>
    <lineage>
        <taxon>Eukaryota</taxon>
        <taxon>Viridiplantae</taxon>
        <taxon>Streptophyta</taxon>
        <taxon>Embryophyta</taxon>
        <taxon>Tracheophyta</taxon>
        <taxon>Spermatophyta</taxon>
        <taxon>Magnoliopsida</taxon>
        <taxon>eudicotyledons</taxon>
        <taxon>Gunneridae</taxon>
        <taxon>Pentapetalae</taxon>
        <taxon>asterids</taxon>
        <taxon>campanulids</taxon>
        <taxon>Asterales</taxon>
        <taxon>Asteraceae</taxon>
        <taxon>Carduoideae</taxon>
        <taxon>Cardueae</taxon>
        <taxon>Arctiinae</taxon>
        <taxon>Arctium</taxon>
    </lineage>
</organism>